<evidence type="ECO:0000313" key="2">
    <source>
        <dbReference type="EMBL" id="MEX0406442.1"/>
    </source>
</evidence>
<dbReference type="EMBL" id="JBDPGJ010000002">
    <property type="protein sequence ID" value="MEX0406442.1"/>
    <property type="molecule type" value="Genomic_DNA"/>
</dbReference>
<keyword evidence="3" id="KW-1185">Reference proteome</keyword>
<keyword evidence="1" id="KW-0472">Membrane</keyword>
<comment type="caution">
    <text evidence="2">The sequence shown here is derived from an EMBL/GenBank/DDBJ whole genome shotgun (WGS) entry which is preliminary data.</text>
</comment>
<accession>A0ABV3SI55</accession>
<keyword evidence="1" id="KW-0812">Transmembrane</keyword>
<evidence type="ECO:0000256" key="1">
    <source>
        <dbReference type="SAM" id="Phobius"/>
    </source>
</evidence>
<proteinExistence type="predicted"/>
<feature type="transmembrane region" description="Helical" evidence="1">
    <location>
        <begin position="40"/>
        <end position="58"/>
    </location>
</feature>
<sequence length="95" mass="10084">MIWNLSPWWLFLAVAAVAVLAFIFSLGLNAIIGRDGFGPFGTMGIVTGGFFGSIYGVNAYGVRLSELQEAVFAGLVGAFIILMTLLLLKAAVSRL</sequence>
<reference evidence="2 3" key="1">
    <citation type="submission" date="2024-05" db="EMBL/GenBank/DDBJ databases">
        <authorList>
            <person name="Jiang F."/>
        </authorList>
    </citation>
    <scope>NUCLEOTIDE SEQUENCE [LARGE SCALE GENOMIC DNA]</scope>
    <source>
        <strain evidence="2 3">LZ166</strain>
    </source>
</reference>
<organism evidence="2 3">
    <name type="scientific">Aquibium pacificus</name>
    <dbReference type="NCBI Taxonomy" id="3153579"/>
    <lineage>
        <taxon>Bacteria</taxon>
        <taxon>Pseudomonadati</taxon>
        <taxon>Pseudomonadota</taxon>
        <taxon>Alphaproteobacteria</taxon>
        <taxon>Hyphomicrobiales</taxon>
        <taxon>Phyllobacteriaceae</taxon>
        <taxon>Aquibium</taxon>
    </lineage>
</organism>
<dbReference type="RefSeq" id="WP_367954289.1">
    <property type="nucleotide sequence ID" value="NZ_JBDPGJ010000002.1"/>
</dbReference>
<gene>
    <name evidence="2" type="ORF">ABGN05_12260</name>
</gene>
<name>A0ABV3SI55_9HYPH</name>
<dbReference type="Proteomes" id="UP001556692">
    <property type="component" value="Unassembled WGS sequence"/>
</dbReference>
<evidence type="ECO:0000313" key="3">
    <source>
        <dbReference type="Proteomes" id="UP001556692"/>
    </source>
</evidence>
<protein>
    <recommendedName>
        <fullName evidence="4">GlsB/YeaQ/YmgE family stress response membrane protein</fullName>
    </recommendedName>
</protein>
<feature type="transmembrane region" description="Helical" evidence="1">
    <location>
        <begin position="70"/>
        <end position="92"/>
    </location>
</feature>
<feature type="transmembrane region" description="Helical" evidence="1">
    <location>
        <begin position="6"/>
        <end position="28"/>
    </location>
</feature>
<keyword evidence="1" id="KW-1133">Transmembrane helix</keyword>
<evidence type="ECO:0008006" key="4">
    <source>
        <dbReference type="Google" id="ProtNLM"/>
    </source>
</evidence>